<evidence type="ECO:0000256" key="4">
    <source>
        <dbReference type="PROSITE-ProRule" id="PRU01024"/>
    </source>
</evidence>
<evidence type="ECO:0000259" key="6">
    <source>
        <dbReference type="PROSITE" id="PS50926"/>
    </source>
</evidence>
<keyword evidence="3 4" id="KW-0949">S-adenosyl-L-methionine</keyword>
<accession>A0A3N2BGB3</accession>
<dbReference type="Pfam" id="PF05958">
    <property type="entry name" value="tRNA_U5-meth_tr"/>
    <property type="match status" value="1"/>
</dbReference>
<proteinExistence type="inferred from homology"/>
<comment type="similarity">
    <text evidence="4">Belongs to the class I-like SAM-binding methyltransferase superfamily. RNA M5U methyltransferase family.</text>
</comment>
<dbReference type="Gene3D" id="3.40.50.150">
    <property type="entry name" value="Vaccinia Virus protein VP39"/>
    <property type="match status" value="1"/>
</dbReference>
<dbReference type="GO" id="GO:0070041">
    <property type="term" value="F:rRNA (uridine-C5-)-methyltransferase activity"/>
    <property type="evidence" value="ECO:0007669"/>
    <property type="project" value="TreeGrafter"/>
</dbReference>
<feature type="binding site" evidence="4">
    <location>
        <position position="357"/>
    </location>
    <ligand>
        <name>S-adenosyl-L-methionine</name>
        <dbReference type="ChEBI" id="CHEBI:59789"/>
    </ligand>
</feature>
<dbReference type="SUPFAM" id="SSF50249">
    <property type="entry name" value="Nucleic acid-binding proteins"/>
    <property type="match status" value="1"/>
</dbReference>
<dbReference type="PROSITE" id="PS50926">
    <property type="entry name" value="TRAM"/>
    <property type="match status" value="1"/>
</dbReference>
<dbReference type="PROSITE" id="PS51687">
    <property type="entry name" value="SAM_MT_RNA_M5U"/>
    <property type="match status" value="1"/>
</dbReference>
<name>A0A3N2BGB3_9MICO</name>
<dbReference type="InterPro" id="IPR030391">
    <property type="entry name" value="MeTrfase_TrmA_CS"/>
</dbReference>
<sequence length="426" mass="44469">MPFTELLVGQPAHGGHCVARVPDGEGERVVFVRHALPGERVRVTITEHRSSFLRGEAVEILEPSADRVDSPWPEAGAGGVGGGELAHASLPAQRRWKQHVLAETLRRIGGPELAEQAGEVPEPRALPGDDEAGGLGYRTRVSLTVAQDGTAGMHAHRGHEVRSLGGMPLAAPGIADLDLLGPESPWRSLWHPGARLTAVAPSADEPLLLIDGKPASLPGRRRPRRSVRERVSTAVGPLDYRVDTAGFWQVHRQAPAVLAEEVLAAAAAGGDTANALAGAQILELYAGAGLLTLPLAHAVGASGAVMTVEGAASAVQDARRNLAGQNQVTLGQARIDAGTVREAAAEFGGAPDVVVLDPPRAGAGAEVMAAIAAVRARRVVLVSCDPAALARDAADALGRGYRVERMVPLDFFPHTHHVEVVTTLVR</sequence>
<gene>
    <name evidence="7" type="ORF">EDD31_2691</name>
</gene>
<protein>
    <submittedName>
        <fullName evidence="7">tRNA/tmRNA/rRNA uracil-C5-methylase (TrmA/RlmC/RlmD family)</fullName>
    </submittedName>
</protein>
<dbReference type="InterPro" id="IPR010280">
    <property type="entry name" value="U5_MeTrfase_fam"/>
</dbReference>
<evidence type="ECO:0000256" key="3">
    <source>
        <dbReference type="ARBA" id="ARBA00022691"/>
    </source>
</evidence>
<evidence type="ECO:0000313" key="8">
    <source>
        <dbReference type="Proteomes" id="UP000280668"/>
    </source>
</evidence>
<evidence type="ECO:0000313" key="7">
    <source>
        <dbReference type="EMBL" id="ROR74287.1"/>
    </source>
</evidence>
<dbReference type="InterPro" id="IPR002792">
    <property type="entry name" value="TRAM_dom"/>
</dbReference>
<dbReference type="RefSeq" id="WP_123304592.1">
    <property type="nucleotide sequence ID" value="NZ_RKHK01000001.1"/>
</dbReference>
<dbReference type="Proteomes" id="UP000280668">
    <property type="component" value="Unassembled WGS sequence"/>
</dbReference>
<dbReference type="GO" id="GO:0070475">
    <property type="term" value="P:rRNA base methylation"/>
    <property type="evidence" value="ECO:0007669"/>
    <property type="project" value="TreeGrafter"/>
</dbReference>
<dbReference type="EMBL" id="RKHK01000001">
    <property type="protein sequence ID" value="ROR74287.1"/>
    <property type="molecule type" value="Genomic_DNA"/>
</dbReference>
<dbReference type="PANTHER" id="PTHR11061:SF30">
    <property type="entry name" value="TRNA (URACIL(54)-C(5))-METHYLTRANSFERASE"/>
    <property type="match status" value="1"/>
</dbReference>
<dbReference type="InterPro" id="IPR012340">
    <property type="entry name" value="NA-bd_OB-fold"/>
</dbReference>
<dbReference type="Gene3D" id="2.40.50.140">
    <property type="entry name" value="Nucleic acid-binding proteins"/>
    <property type="match status" value="1"/>
</dbReference>
<evidence type="ECO:0000256" key="5">
    <source>
        <dbReference type="SAM" id="MobiDB-lite"/>
    </source>
</evidence>
<feature type="binding site" evidence="4">
    <location>
        <position position="249"/>
    </location>
    <ligand>
        <name>S-adenosyl-L-methionine</name>
        <dbReference type="ChEBI" id="CHEBI:59789"/>
    </ligand>
</feature>
<feature type="binding site" evidence="4">
    <location>
        <position position="309"/>
    </location>
    <ligand>
        <name>S-adenosyl-L-methionine</name>
        <dbReference type="ChEBI" id="CHEBI:59789"/>
    </ligand>
</feature>
<dbReference type="SUPFAM" id="SSF53335">
    <property type="entry name" value="S-adenosyl-L-methionine-dependent methyltransferases"/>
    <property type="match status" value="1"/>
</dbReference>
<feature type="binding site" evidence="4">
    <location>
        <position position="285"/>
    </location>
    <ligand>
        <name>S-adenosyl-L-methionine</name>
        <dbReference type="ChEBI" id="CHEBI:59789"/>
    </ligand>
</feature>
<comment type="caution">
    <text evidence="7">The sequence shown here is derived from an EMBL/GenBank/DDBJ whole genome shotgun (WGS) entry which is preliminary data.</text>
</comment>
<evidence type="ECO:0000256" key="2">
    <source>
        <dbReference type="ARBA" id="ARBA00022679"/>
    </source>
</evidence>
<evidence type="ECO:0000256" key="1">
    <source>
        <dbReference type="ARBA" id="ARBA00022603"/>
    </source>
</evidence>
<feature type="active site" description="Nucleophile" evidence="4">
    <location>
        <position position="384"/>
    </location>
</feature>
<reference evidence="7 8" key="1">
    <citation type="submission" date="2018-11" db="EMBL/GenBank/DDBJ databases">
        <title>Sequencing the genomes of 1000 actinobacteria strains.</title>
        <authorList>
            <person name="Klenk H.-P."/>
        </authorList>
    </citation>
    <scope>NUCLEOTIDE SEQUENCE [LARGE SCALE GENOMIC DNA]</scope>
    <source>
        <strain evidence="7 8">DSM 11294</strain>
    </source>
</reference>
<organism evidence="7 8">
    <name type="scientific">Bogoriella caseilytica</name>
    <dbReference type="NCBI Taxonomy" id="56055"/>
    <lineage>
        <taxon>Bacteria</taxon>
        <taxon>Bacillati</taxon>
        <taxon>Actinomycetota</taxon>
        <taxon>Actinomycetes</taxon>
        <taxon>Micrococcales</taxon>
        <taxon>Bogoriellaceae</taxon>
        <taxon>Bogoriella</taxon>
    </lineage>
</organism>
<dbReference type="PANTHER" id="PTHR11061">
    <property type="entry name" value="RNA M5U METHYLTRANSFERASE"/>
    <property type="match status" value="1"/>
</dbReference>
<feature type="domain" description="TRAM" evidence="6">
    <location>
        <begin position="1"/>
        <end position="59"/>
    </location>
</feature>
<dbReference type="CDD" id="cd02440">
    <property type="entry name" value="AdoMet_MTases"/>
    <property type="match status" value="1"/>
</dbReference>
<dbReference type="AlphaFoldDB" id="A0A3N2BGB3"/>
<feature type="region of interest" description="Disordered" evidence="5">
    <location>
        <begin position="115"/>
        <end position="134"/>
    </location>
</feature>
<keyword evidence="8" id="KW-1185">Reference proteome</keyword>
<dbReference type="Pfam" id="PF01938">
    <property type="entry name" value="TRAM"/>
    <property type="match status" value="1"/>
</dbReference>
<dbReference type="InterPro" id="IPR029063">
    <property type="entry name" value="SAM-dependent_MTases_sf"/>
</dbReference>
<keyword evidence="2 4" id="KW-0808">Transferase</keyword>
<dbReference type="PROSITE" id="PS01231">
    <property type="entry name" value="TRMA_2"/>
    <property type="match status" value="1"/>
</dbReference>
<keyword evidence="1 4" id="KW-0489">Methyltransferase</keyword>
<dbReference type="OrthoDB" id="9804590at2"/>